<reference evidence="1 2" key="1">
    <citation type="submission" date="2023-04" db="EMBL/GenBank/DDBJ databases">
        <title>Spirochaete genome identified in red abalone sample constitutes a novel genus.</title>
        <authorList>
            <person name="Sharma S.P."/>
            <person name="Purcell C.M."/>
            <person name="Hyde J.R."/>
            <person name="Severin A.J."/>
        </authorList>
    </citation>
    <scope>NUCLEOTIDE SEQUENCE [LARGE SCALE GENOMIC DNA]</scope>
    <source>
        <strain evidence="1 2">SP-2023</strain>
    </source>
</reference>
<gene>
    <name evidence="1" type="ORF">P0082_03030</name>
</gene>
<accession>A0ABY8MJR8</accession>
<evidence type="ECO:0000313" key="2">
    <source>
        <dbReference type="Proteomes" id="UP001228690"/>
    </source>
</evidence>
<organism evidence="1 2">
    <name type="scientific">Candidatus Haliotispira prima</name>
    <dbReference type="NCBI Taxonomy" id="3034016"/>
    <lineage>
        <taxon>Bacteria</taxon>
        <taxon>Pseudomonadati</taxon>
        <taxon>Spirochaetota</taxon>
        <taxon>Spirochaetia</taxon>
        <taxon>Spirochaetales</taxon>
        <taxon>Spirochaetaceae</taxon>
        <taxon>Candidatus Haliotispira</taxon>
    </lineage>
</organism>
<proteinExistence type="predicted"/>
<keyword evidence="2" id="KW-1185">Reference proteome</keyword>
<protein>
    <submittedName>
        <fullName evidence="1">Uncharacterized protein</fullName>
    </submittedName>
</protein>
<sequence length="144" mass="16011">MQKRVLLHGRALCIQDRQHELLRNRRHGGNARKNRRQLPFRSTLSVSQIRAAFSEEMGYIASGDRSVGRKIPVAGSALLSGFDHSCPGPGMAELAPGPSIKYQASREQTVFAGMRHLKARSNFRSRETDCLSEVSPNFSLFCAL</sequence>
<name>A0ABY8MJR8_9SPIO</name>
<dbReference type="EMBL" id="CP123443">
    <property type="protein sequence ID" value="WGK69850.1"/>
    <property type="molecule type" value="Genomic_DNA"/>
</dbReference>
<evidence type="ECO:0000313" key="1">
    <source>
        <dbReference type="EMBL" id="WGK69850.1"/>
    </source>
</evidence>
<dbReference type="Proteomes" id="UP001228690">
    <property type="component" value="Chromosome"/>
</dbReference>
<dbReference type="RefSeq" id="WP_326928045.1">
    <property type="nucleotide sequence ID" value="NZ_CP123443.1"/>
</dbReference>